<protein>
    <recommendedName>
        <fullName evidence="3">IMS import disulfide relay-system CHCH-CHCH-like Cx9C domain-containing protein</fullName>
    </recommendedName>
</protein>
<evidence type="ECO:0000313" key="2">
    <source>
        <dbReference type="Proteomes" id="UP000187209"/>
    </source>
</evidence>
<accession>A0A1R2BYB6</accession>
<comment type="caution">
    <text evidence="1">The sequence shown here is derived from an EMBL/GenBank/DDBJ whole genome shotgun (WGS) entry which is preliminary data.</text>
</comment>
<gene>
    <name evidence="1" type="ORF">SteCoe_17730</name>
</gene>
<keyword evidence="2" id="KW-1185">Reference proteome</keyword>
<dbReference type="AlphaFoldDB" id="A0A1R2BYB6"/>
<organism evidence="1 2">
    <name type="scientific">Stentor coeruleus</name>
    <dbReference type="NCBI Taxonomy" id="5963"/>
    <lineage>
        <taxon>Eukaryota</taxon>
        <taxon>Sar</taxon>
        <taxon>Alveolata</taxon>
        <taxon>Ciliophora</taxon>
        <taxon>Postciliodesmatophora</taxon>
        <taxon>Heterotrichea</taxon>
        <taxon>Heterotrichida</taxon>
        <taxon>Stentoridae</taxon>
        <taxon>Stentor</taxon>
    </lineage>
</organism>
<reference evidence="1 2" key="1">
    <citation type="submission" date="2016-11" db="EMBL/GenBank/DDBJ databases">
        <title>The macronuclear genome of Stentor coeruleus: a giant cell with tiny introns.</title>
        <authorList>
            <person name="Slabodnick M."/>
            <person name="Ruby J.G."/>
            <person name="Reiff S.B."/>
            <person name="Swart E.C."/>
            <person name="Gosai S."/>
            <person name="Prabakaran S."/>
            <person name="Witkowska E."/>
            <person name="Larue G.E."/>
            <person name="Fisher S."/>
            <person name="Freeman R.M."/>
            <person name="Gunawardena J."/>
            <person name="Chu W."/>
            <person name="Stover N.A."/>
            <person name="Gregory B.D."/>
            <person name="Nowacki M."/>
            <person name="Derisi J."/>
            <person name="Roy S.W."/>
            <person name="Marshall W.F."/>
            <person name="Sood P."/>
        </authorList>
    </citation>
    <scope>NUCLEOTIDE SEQUENCE [LARGE SCALE GENOMIC DNA]</scope>
    <source>
        <strain evidence="1">WM001</strain>
    </source>
</reference>
<name>A0A1R2BYB6_9CILI</name>
<evidence type="ECO:0008006" key="3">
    <source>
        <dbReference type="Google" id="ProtNLM"/>
    </source>
</evidence>
<dbReference type="EMBL" id="MPUH01000368">
    <property type="protein sequence ID" value="OMJ81739.1"/>
    <property type="molecule type" value="Genomic_DNA"/>
</dbReference>
<proteinExistence type="predicted"/>
<evidence type="ECO:0000313" key="1">
    <source>
        <dbReference type="EMBL" id="OMJ81739.1"/>
    </source>
</evidence>
<sequence length="106" mass="12108">MSSTEIQDNIEFHLNTVKEEILCPQDLLDFNICKATKYTKCGGLGKKLFDCLDTFQKLDLQCNNHFLTAKNCLKNPKSPKSSINPCEAEIIKYSQCLQSNKKNILY</sequence>
<dbReference type="Proteomes" id="UP000187209">
    <property type="component" value="Unassembled WGS sequence"/>
</dbReference>